<evidence type="ECO:0000256" key="3">
    <source>
        <dbReference type="ARBA" id="ARBA00022692"/>
    </source>
</evidence>
<feature type="domain" description="EamA" evidence="7">
    <location>
        <begin position="5"/>
        <end position="132"/>
    </location>
</feature>
<feature type="transmembrane region" description="Helical" evidence="6">
    <location>
        <begin position="31"/>
        <end position="49"/>
    </location>
</feature>
<keyword evidence="3 6" id="KW-0812">Transmembrane</keyword>
<dbReference type="OrthoDB" id="9804865at2"/>
<name>A0A261TSZ4_9BORD</name>
<comment type="caution">
    <text evidence="8">The sequence shown here is derived from an EMBL/GenBank/DDBJ whole genome shotgun (WGS) entry which is preliminary data.</text>
</comment>
<comment type="subcellular location">
    <subcellularLocation>
        <location evidence="1">Cell membrane</location>
        <topology evidence="1">Multi-pass membrane protein</topology>
    </subcellularLocation>
</comment>
<dbReference type="AlphaFoldDB" id="A0A261TSZ4"/>
<feature type="transmembrane region" description="Helical" evidence="6">
    <location>
        <begin position="116"/>
        <end position="140"/>
    </location>
</feature>
<keyword evidence="5 6" id="KW-0472">Membrane</keyword>
<evidence type="ECO:0000313" key="8">
    <source>
        <dbReference type="EMBL" id="OZI52272.1"/>
    </source>
</evidence>
<evidence type="ECO:0000259" key="7">
    <source>
        <dbReference type="Pfam" id="PF00892"/>
    </source>
</evidence>
<feature type="transmembrane region" description="Helical" evidence="6">
    <location>
        <begin position="200"/>
        <end position="222"/>
    </location>
</feature>
<keyword evidence="4 6" id="KW-1133">Transmembrane helix</keyword>
<dbReference type="InterPro" id="IPR051258">
    <property type="entry name" value="Diverse_Substrate_Transporter"/>
</dbReference>
<feature type="transmembrane region" description="Helical" evidence="6">
    <location>
        <begin position="258"/>
        <end position="276"/>
    </location>
</feature>
<organism evidence="8 9">
    <name type="scientific">Bordetella genomosp. 5</name>
    <dbReference type="NCBI Taxonomy" id="1395608"/>
    <lineage>
        <taxon>Bacteria</taxon>
        <taxon>Pseudomonadati</taxon>
        <taxon>Pseudomonadota</taxon>
        <taxon>Betaproteobacteria</taxon>
        <taxon>Burkholderiales</taxon>
        <taxon>Alcaligenaceae</taxon>
        <taxon>Bordetella</taxon>
    </lineage>
</organism>
<accession>A0A261TSZ4</accession>
<dbReference type="InterPro" id="IPR037185">
    <property type="entry name" value="EmrE-like"/>
</dbReference>
<dbReference type="SUPFAM" id="SSF103481">
    <property type="entry name" value="Multidrug resistance efflux transporter EmrE"/>
    <property type="match status" value="2"/>
</dbReference>
<feature type="transmembrane region" description="Helical" evidence="6">
    <location>
        <begin position="61"/>
        <end position="78"/>
    </location>
</feature>
<feature type="domain" description="EamA" evidence="7">
    <location>
        <begin position="143"/>
        <end position="275"/>
    </location>
</feature>
<dbReference type="PANTHER" id="PTHR42920">
    <property type="entry name" value="OS03G0707200 PROTEIN-RELATED"/>
    <property type="match status" value="1"/>
</dbReference>
<proteinExistence type="predicted"/>
<dbReference type="EMBL" id="NEVP01000006">
    <property type="protein sequence ID" value="OZI52272.1"/>
    <property type="molecule type" value="Genomic_DNA"/>
</dbReference>
<keyword evidence="9" id="KW-1185">Reference proteome</keyword>
<evidence type="ECO:0000256" key="6">
    <source>
        <dbReference type="SAM" id="Phobius"/>
    </source>
</evidence>
<evidence type="ECO:0000256" key="2">
    <source>
        <dbReference type="ARBA" id="ARBA00022475"/>
    </source>
</evidence>
<dbReference type="PANTHER" id="PTHR42920:SF5">
    <property type="entry name" value="EAMA DOMAIN-CONTAINING PROTEIN"/>
    <property type="match status" value="1"/>
</dbReference>
<evidence type="ECO:0000256" key="4">
    <source>
        <dbReference type="ARBA" id="ARBA00022989"/>
    </source>
</evidence>
<sequence length="285" mass="30178">MWPQLVLTGITMIWGVTFLVVQQALQWIGPYTLVGARFLLAALILAVVLRGRLRGITAAEWRAGTLIGLGLFFGYSLQTVGLQTIDSSKSAFLTALYVPLVPLLTWVLLRRAPSLAAGAGIVMAFAGMVMLTNPGTLVFTLSPGEFYTVLGALAIAAEILLIGHFSQHCDPRRVAFIQLLAVGVVSLATALAMGERQPEFTPGLIASVAGLAAASALIQFCMNWAQRYVNATRATLIYAMEPVWAAAVGALAGERLGLWGLGGGAMIVAAVLVSTLERRKPATNQ</sequence>
<protein>
    <recommendedName>
        <fullName evidence="7">EamA domain-containing protein</fullName>
    </recommendedName>
</protein>
<feature type="transmembrane region" description="Helical" evidence="6">
    <location>
        <begin position="146"/>
        <end position="163"/>
    </location>
</feature>
<feature type="transmembrane region" description="Helical" evidence="6">
    <location>
        <begin position="234"/>
        <end position="252"/>
    </location>
</feature>
<dbReference type="Proteomes" id="UP000216913">
    <property type="component" value="Unassembled WGS sequence"/>
</dbReference>
<gene>
    <name evidence="8" type="ORF">CAL25_11535</name>
</gene>
<dbReference type="GO" id="GO:0005886">
    <property type="term" value="C:plasma membrane"/>
    <property type="evidence" value="ECO:0007669"/>
    <property type="project" value="UniProtKB-SubCell"/>
</dbReference>
<evidence type="ECO:0000256" key="5">
    <source>
        <dbReference type="ARBA" id="ARBA00023136"/>
    </source>
</evidence>
<feature type="transmembrane region" description="Helical" evidence="6">
    <location>
        <begin position="90"/>
        <end position="109"/>
    </location>
</feature>
<feature type="transmembrane region" description="Helical" evidence="6">
    <location>
        <begin position="175"/>
        <end position="194"/>
    </location>
</feature>
<feature type="transmembrane region" description="Helical" evidence="6">
    <location>
        <begin position="5"/>
        <end position="25"/>
    </location>
</feature>
<evidence type="ECO:0000313" key="9">
    <source>
        <dbReference type="Proteomes" id="UP000216913"/>
    </source>
</evidence>
<keyword evidence="2" id="KW-1003">Cell membrane</keyword>
<dbReference type="InterPro" id="IPR000620">
    <property type="entry name" value="EamA_dom"/>
</dbReference>
<evidence type="ECO:0000256" key="1">
    <source>
        <dbReference type="ARBA" id="ARBA00004651"/>
    </source>
</evidence>
<reference evidence="8 9" key="1">
    <citation type="submission" date="2017-05" db="EMBL/GenBank/DDBJ databases">
        <title>Complete and WGS of Bordetella genogroups.</title>
        <authorList>
            <person name="Spilker T."/>
            <person name="LiPuma J."/>
        </authorList>
    </citation>
    <scope>NUCLEOTIDE SEQUENCE [LARGE SCALE GENOMIC DNA]</scope>
    <source>
        <strain evidence="8 9">AU10456</strain>
    </source>
</reference>
<dbReference type="Pfam" id="PF00892">
    <property type="entry name" value="EamA"/>
    <property type="match status" value="2"/>
</dbReference>